<feature type="compositionally biased region" description="Low complexity" evidence="5">
    <location>
        <begin position="4125"/>
        <end position="4136"/>
    </location>
</feature>
<feature type="region of interest" description="Disordered" evidence="5">
    <location>
        <begin position="2874"/>
        <end position="2934"/>
    </location>
</feature>
<feature type="compositionally biased region" description="Low complexity" evidence="5">
    <location>
        <begin position="2674"/>
        <end position="2684"/>
    </location>
</feature>
<feature type="region of interest" description="Disordered" evidence="5">
    <location>
        <begin position="67"/>
        <end position="189"/>
    </location>
</feature>
<proteinExistence type="inferred from homology"/>
<dbReference type="InterPro" id="IPR000889">
    <property type="entry name" value="Glutathione_peroxidase"/>
</dbReference>
<dbReference type="Gene3D" id="1.10.405.20">
    <property type="match status" value="1"/>
</dbReference>
<keyword evidence="2 4" id="KW-0575">Peroxidase</keyword>
<evidence type="ECO:0000256" key="2">
    <source>
        <dbReference type="ARBA" id="ARBA00022559"/>
    </source>
</evidence>
<comment type="caution">
    <text evidence="6">The sequence shown here is derived from an EMBL/GenBank/DDBJ whole genome shotgun (WGS) entry which is preliminary data.</text>
</comment>
<dbReference type="PANTHER" id="PTHR11592">
    <property type="entry name" value="GLUTATHIONE PEROXIDASE"/>
    <property type="match status" value="1"/>
</dbReference>
<feature type="region of interest" description="Disordered" evidence="5">
    <location>
        <begin position="4120"/>
        <end position="4142"/>
    </location>
</feature>
<evidence type="ECO:0000313" key="6">
    <source>
        <dbReference type="EMBL" id="GEU28334.1"/>
    </source>
</evidence>
<feature type="region of interest" description="Disordered" evidence="5">
    <location>
        <begin position="4299"/>
        <end position="4320"/>
    </location>
</feature>
<feature type="compositionally biased region" description="Gly residues" evidence="5">
    <location>
        <begin position="2190"/>
        <end position="2199"/>
    </location>
</feature>
<dbReference type="SUPFAM" id="SSF51905">
    <property type="entry name" value="FAD/NAD(P)-binding domain"/>
    <property type="match status" value="1"/>
</dbReference>
<feature type="region of interest" description="Disordered" evidence="5">
    <location>
        <begin position="2674"/>
        <end position="2782"/>
    </location>
</feature>
<dbReference type="Pfam" id="PF13450">
    <property type="entry name" value="NAD_binding_8"/>
    <property type="match status" value="1"/>
</dbReference>
<dbReference type="CDD" id="cd00340">
    <property type="entry name" value="GSH_Peroxidase"/>
    <property type="match status" value="1"/>
</dbReference>
<dbReference type="GO" id="GO:0004601">
    <property type="term" value="F:peroxidase activity"/>
    <property type="evidence" value="ECO:0007669"/>
    <property type="project" value="UniProtKB-KW"/>
</dbReference>
<dbReference type="PROSITE" id="PS51355">
    <property type="entry name" value="GLUTATHIONE_PEROXID_3"/>
    <property type="match status" value="1"/>
</dbReference>
<feature type="compositionally biased region" description="Basic residues" evidence="5">
    <location>
        <begin position="139"/>
        <end position="156"/>
    </location>
</feature>
<feature type="compositionally biased region" description="Basic and acidic residues" evidence="5">
    <location>
        <begin position="3048"/>
        <end position="3060"/>
    </location>
</feature>
<dbReference type="InterPro" id="IPR036249">
    <property type="entry name" value="Thioredoxin-like_sf"/>
</dbReference>
<feature type="compositionally biased region" description="Basic and acidic residues" evidence="5">
    <location>
        <begin position="93"/>
        <end position="104"/>
    </location>
</feature>
<sequence>MMAVRHVESGYARPSPRYHCRPAGCPGRSAGVRAAEIKAPGRRPHRRGTPARRHVGAVRGVAGRRPVLGAAPAGQPRPCLGPLWRVGGRRHDRRDDDHRHHPVDPPEPAAGTGGDTGAFGSRRAAPDRPAAVGPLCDRHHGRHHRGNPVARLSRRAAARDDRQRVAGRADPAGGVRAGAPGRLDARPPGGRAVWRRAAYRTVPGHARPGGLHGYAHADRRHHHLFAGAVAALRQPASIHCRYCAGGHRRTELTLRDDGCNAASMSASADSGCASPHMKISAAAKPHSGQRCRPGRPAHGCRRAGAGVPAPTARQRSAGLARARYRRTPRASLVASAARAIAIAAAAAAAKRTPGAAPIAGPVVAVALDGAHPGCARRGQRDDDGHGHGIYHQHEHDDVCGRVPVAVAGEWLGAGCGVDLAVELGAEPRAHPVGRYRRGARPGHFVVGGFARQLDLARFVFLHMGDVADGHAPVEGAGSPGDGRIVVVQAVVACTAHRDVVFGPLVVFVVGAAHDADDGVVLLFDPGGGPQFDRGGHLGDLFAGGQHLGLGTGGVDPCLAGRAHQGGGHAGQVLDGAAARWTVEGGELAAIAARGAQDGVGVAQQLRLQAIERDRCAGVHHRRAVRVIERDEFAAAPEVRHFGLVAVAHAERQFPLAAHAVGHADFGGRVRRAVDGVVVARMELLERRQSGGALEFGGDRVQARGIAQPRRGAVVEQQVPLVPHAGRILQLDAAHHRERAAGQHAGRADLDRRVILQHGRHLAEILDCVGVLEHGGGAVFAHGHDRGVRAEFDLRAAAGTGNDLHGRASIASSAAAAAAAGAAGAGAVAPSGAAPAAFVLRRQRDRGSDLVAGKAGHLVGGQAALHAGRNALVERGLQVLGQAHAGHVEFIEADAVAGERGGEVALDLLRHQRLVGGHVEERHLRAAQRTGHGGHQDAAQLFLDLVAGVGIARAADLLEELARIAHAVRVHAEGAHAHHVEVLVADGDRLRRAPFAARLHAGAEEIHVRLEGRVEQLVPVQQVGQQRQRLRGELVGAGAEDVGDLPLVDEDRHLRFAHHQHAAVLDLLVLHGEAPREHAVDFLVPLQYVDKLLLDKAADAHDGPPLKCQEMQAPLMTPMEMEMAPSRPPNAVLLPSIWSLDILSTRVGRTDRDRKTDQGATEGQRGRLVTLADQQHFVIWRHARVRGKEHGQQQRRQRPGQLPAGRLGAAVLHHYRLLPVCHGRGRALFPLRARRGRAGALCRHRTGRGAGRRHLGRRAVHDVFVDGCAVSRHAVHDGVPGGRLCGHGGAAGDARAERAPDRRLCVRHAQCGGGPVDHPRVPHGAEKRHRPHAARVRRVLPAGMRFHFSRQAHVLGRAWPVRRRHRVRHHHAVPKAGGHALEGRPAPLHQRQPAVLVARRIPLPRGAGAPGVGTLAPPGAGKTQSRLAHRQARDGRQCRCGDLAAAQRRHVRRRDRGLPRSIELRTGQAVFGAVLRHGEKTPGGQWPDDGAIDVAVFCAARLLDRRRHAARSGPEDAPVSRVRAIVRRVGLRAGQPAGRLHAARHVPPADALPECRDHARDVYLPARYAAAADGAEPPQYAASIGPAFSLRPYACFGGPLMLRRSFLVWGGMAGVAAAGSVAGFQRWQEITPTLHYPGRDEGHFLRDKKALPPPSDIVDTDIAILGSGVAGLTAAWKLNQLGKTDMLMVDGPQPYGNAAGGAFGDLEYPTGAHYLPLPSPESVHVREILADLGIIEKDALGDKPYYDERFILHAPEERLLHKGQWQEGFMPTEGVPKWELDEHARFFREVERLRQLHGADGRRIFVFPTVLSSEDPLWTALDRITLKQWLEQNGYRSPTLHWYLNYCCRDDYGTRYDQVSAWAGLHYYCSRWGKAANASDGTWLTWPGGLQPLARAMERSSGVQRRAGTCVSLKKTAAGVEALCFRLDDGKPSTYLVRARKAICAMPTYVAARVVENIAAYGFDPATHIPEYAPWMVANFLLKRFPEELPGQPLSWDNVVYSEPGLGFVVSTHQDIRVRPPEKTVFSAYIALSDRKAVDARRWMVAATPQELLALACADLKTAYGAQFMPCVERVDITLRGHAMSVPRPNFRSNAGMQALREVDGSIVFAHADLSGFSVFEEAAWWGYRAATLAAKRRQQRVFQPRRQSRIEQVQSQGARQRTHGRPDRPHLRFAGPPVRAAREKSAAGPAGHGHVGQGWPGARAVQRRQSDGRARGGLQGAHRRRTGARLPVARAPARAGQGRNRDLQPQPLRGCADHARAGHDRRRRVQAPLRPDPRLRTHAVRNGHRDHQGVPAYLARGTARALAGAAGRSGQAVEVRSQRYRAAQEVGRLPARVRTRDRRHQYRVRAVVHRAGRLQGAPQPGHCQPAARNPGRHGPAVPAAASRPVVVHGGVTVEAQGTGIWHKMNFLSSSTLPIMSKTLAQLCAVSTLTLLVNAAACAAPAAAAGAPAAAAVVPASASCPAILKQHFKRLQDEAPQDLCQYAGKVILVVNTASYCGFTKQYEGLEGLYAKYGSQGLVVLGFPSNDFGQQEPGSAKEIADFCYNTYGVKFPMFAKTVVSGKTPNPLYTDLIKATGKAPAWNFHKYLIGRDGKVLTNFGSKVTPDDKQLRLPSQVNPHATIYVPTKSVSGPAGHHYHCLRLDLAAVRRRRVLGRGAGDHLCARLPPAVAAHAQQAQPGGADYLADDPGDGDPAAHAHFRVDHQPGGNRGGDGALRPDFSGRVLCQDHGRAARLADQPARPLPSDQSVQPAGQADRRRRANEPGSGQASRQRQPVHDGFPDQPVYLDVLAVLPAARWRQAGQAHPRSRAAQPQIQAAAVPEFHDRDPRHCQGQHPGGDCPGRAGRPGVLVPRRQRARAVGRADGVPVAVARHRRGAGMGPGGHLFPGHGRRVARRGTGGLRRVRDRPGRQHPASPAGGQGHQDARLRRAAVHRGRHGLVRPERLRDRPRGGRAVHRHVGSVCIGQRISYGLTTCAARRLNRRKQIGRLQADGAGKRHRLEGIRRTGVPRNGGRRCEARRAHVVPASGAIAGRRSGGVFLDRLRIARPARRDQREGHERPAPATIDGPGHAARRQRAAQGVAHHQAVGLRQHGARDHRLARVPLRVVQQHAAHHARQHAAVQGGRHPLSRELDEHIAAPALGQFAALVEKQRVEGAVRFGVAPGAVVTGAHAGFMAQEQVARIGGIVGQQHAHGRARGHQRHQRRMLHRERARLGQRQPHAVRRFVRQHGARRIEVGVGCLRIPRKTEIRGRGGQALQVTRAVAHAVGRRGVHGLEDLEIVGQARQKARLQPALGVFVAAHAVVHDAGAHAHFAVMHAAGGVRRRQGQRADRHRQTEVADGAAALDRRIEPANGARVNAARVRLQCADDFHGAALGRARDRAARVQGVEDLRQRGVGAQGGRDGGRHLQHAAVAVHLEQRRHLHGPRLRHARDVVAQEVHDHQVLGAVFRIAGQRAGPLAVVVRLLRSRRRAFHGARGQHAALVAHEQLGRQRHHGRPVVQLHQRAVRHRLACAQARVQRVQAPKDVEAQAHGVVDLVRVARFDVGVDARQRGVETLLVDVGAHVGDAGRALDGQRARRQPVAHLGRRHQGAVFEEQHLRQRQGERCSAGRGSARHAVDVEQLLAQFVAAQRDGVLAARQRCLHARQQVRPAGQGVAAQRGHVARVQARGGDRRTRSNGGNQQRDVQRGILGGKMVKAALGVAVPAADHECGQHGGARGHVVFARLAVGDCQAQGLPERQLHAVVKLVHAQLQAVVLVDQRFADQHPRHAAVMGGEVQQHAHDVARLRQAVRLALADLVDQTEDGAVDEIDQALEHLRLAGEMAVQRRFGKRQLARQRGRGDAVALRLFQHLRQRLEDVEPALAWRGADQSFLRVGQAGGVAQRQVLGDPRRAHAQRVGAAQVGQRVFHQDAAPRREAVHAHQLAQHGFRGLGPQLAVHRHRLHGHVVAERAVQAQVAQHLGGVAVRRIGEQDLAPGQAAQQLAQSALGADQRRQVVDGMGFMQKVRRLHIVVFDQSQQGGAVAAPVLGARRVHGVVAGGRDAVAQHARDVQFVLPSAGARLGGGTGGQAGAGRRLGQGAAQPRRAVQGGAGRAHAVFVRHHSRGSAGFLSARTAPGWRVEKSARAGAGNRSAGRPGTAGAGVEKIRHGAHGRPVGGVAHARLAQTPGPPAQAVPDRARGGERHAAVDAGQRADGGRVHGAGLRSGAGRRCVPVAPGARQPPARGGAGVARGADGAVRQAHGIRTAAVPAGGDCRHRRPGPGRPVARNCRRLAPCGHQGARYAGRQIGGRRQFFRTLRAEGAARRPQSGAGRFDGAADGS</sequence>
<feature type="compositionally biased region" description="Polar residues" evidence="5">
    <location>
        <begin position="2150"/>
        <end position="2159"/>
    </location>
</feature>
<feature type="region of interest" description="Disordered" evidence="5">
    <location>
        <begin position="3048"/>
        <end position="3074"/>
    </location>
</feature>
<accession>A0A699GEL5</accession>
<evidence type="ECO:0000256" key="3">
    <source>
        <dbReference type="ARBA" id="ARBA00023002"/>
    </source>
</evidence>
<evidence type="ECO:0000256" key="5">
    <source>
        <dbReference type="SAM" id="MobiDB-lite"/>
    </source>
</evidence>
<feature type="region of interest" description="Disordered" evidence="5">
    <location>
        <begin position="4064"/>
        <end position="4093"/>
    </location>
</feature>
<feature type="region of interest" description="Disordered" evidence="5">
    <location>
        <begin position="283"/>
        <end position="319"/>
    </location>
</feature>
<evidence type="ECO:0000256" key="4">
    <source>
        <dbReference type="RuleBase" id="RU000499"/>
    </source>
</evidence>
<evidence type="ECO:0000256" key="1">
    <source>
        <dbReference type="ARBA" id="ARBA00006926"/>
    </source>
</evidence>
<dbReference type="InterPro" id="IPR029759">
    <property type="entry name" value="GPX_AS"/>
</dbReference>
<feature type="compositionally biased region" description="Basic and acidic residues" evidence="5">
    <location>
        <begin position="4176"/>
        <end position="4186"/>
    </location>
</feature>
<feature type="region of interest" description="Disordered" evidence="5">
    <location>
        <begin position="2825"/>
        <end position="2845"/>
    </location>
</feature>
<dbReference type="PROSITE" id="PS00460">
    <property type="entry name" value="GLUTATHIONE_PEROXID_1"/>
    <property type="match status" value="1"/>
</dbReference>
<name>A0A699GEL5_TANCI</name>
<feature type="compositionally biased region" description="Low complexity" evidence="5">
    <location>
        <begin position="4077"/>
        <end position="4086"/>
    </location>
</feature>
<organism evidence="6">
    <name type="scientific">Tanacetum cinerariifolium</name>
    <name type="common">Dalmatian daisy</name>
    <name type="synonym">Chrysanthemum cinerariifolium</name>
    <dbReference type="NCBI Taxonomy" id="118510"/>
    <lineage>
        <taxon>Eukaryota</taxon>
        <taxon>Viridiplantae</taxon>
        <taxon>Streptophyta</taxon>
        <taxon>Embryophyta</taxon>
        <taxon>Tracheophyta</taxon>
        <taxon>Spermatophyta</taxon>
        <taxon>Magnoliopsida</taxon>
        <taxon>eudicotyledons</taxon>
        <taxon>Gunneridae</taxon>
        <taxon>Pentapetalae</taxon>
        <taxon>asterids</taxon>
        <taxon>campanulids</taxon>
        <taxon>Asterales</taxon>
        <taxon>Asteraceae</taxon>
        <taxon>Asteroideae</taxon>
        <taxon>Anthemideae</taxon>
        <taxon>Anthemidinae</taxon>
        <taxon>Tanacetum</taxon>
    </lineage>
</organism>
<dbReference type="Gene3D" id="3.40.30.10">
    <property type="entry name" value="Glutaredoxin"/>
    <property type="match status" value="1"/>
</dbReference>
<dbReference type="GO" id="GO:0034599">
    <property type="term" value="P:cellular response to oxidative stress"/>
    <property type="evidence" value="ECO:0007669"/>
    <property type="project" value="TreeGrafter"/>
</dbReference>
<dbReference type="EMBL" id="BKCJ010000004">
    <property type="protein sequence ID" value="GEU28334.1"/>
    <property type="molecule type" value="Genomic_DNA"/>
</dbReference>
<gene>
    <name evidence="6" type="ORF">Tci_000312</name>
</gene>
<feature type="region of interest" description="Disordered" evidence="5">
    <location>
        <begin position="4163"/>
        <end position="4230"/>
    </location>
</feature>
<feature type="compositionally biased region" description="Low complexity" evidence="5">
    <location>
        <begin position="2228"/>
        <end position="2239"/>
    </location>
</feature>
<reference evidence="6" key="1">
    <citation type="journal article" date="2019" name="Sci. Rep.">
        <title>Draft genome of Tanacetum cinerariifolium, the natural source of mosquito coil.</title>
        <authorList>
            <person name="Yamashiro T."/>
            <person name="Shiraishi A."/>
            <person name="Satake H."/>
            <person name="Nakayama K."/>
        </authorList>
    </citation>
    <scope>NUCLEOTIDE SEQUENCE</scope>
</reference>
<dbReference type="PANTHER" id="PTHR11592:SF40">
    <property type="entry name" value="THIOREDOXIN_GLUTATHIONE PEROXIDASE BTUE"/>
    <property type="match status" value="1"/>
</dbReference>
<feature type="compositionally biased region" description="Basic and acidic residues" evidence="5">
    <location>
        <begin position="2694"/>
        <end position="2704"/>
    </location>
</feature>
<keyword evidence="3 4" id="KW-0560">Oxidoreductase</keyword>
<feature type="compositionally biased region" description="Low complexity" evidence="5">
    <location>
        <begin position="166"/>
        <end position="182"/>
    </location>
</feature>
<feature type="compositionally biased region" description="Low complexity" evidence="5">
    <location>
        <begin position="4212"/>
        <end position="4230"/>
    </location>
</feature>
<dbReference type="PRINTS" id="PR01011">
    <property type="entry name" value="GLUTPROXDASE"/>
</dbReference>
<feature type="compositionally biased region" description="Basic residues" evidence="5">
    <location>
        <begin position="287"/>
        <end position="301"/>
    </location>
</feature>
<comment type="similarity">
    <text evidence="1 4">Belongs to the glutathione peroxidase family.</text>
</comment>
<feature type="compositionally biased region" description="Gly residues" evidence="5">
    <location>
        <begin position="4064"/>
        <end position="4076"/>
    </location>
</feature>
<feature type="region of interest" description="Disordered" evidence="5">
    <location>
        <begin position="3653"/>
        <end position="3685"/>
    </location>
</feature>
<feature type="region of interest" description="Disordered" evidence="5">
    <location>
        <begin position="2140"/>
        <end position="2270"/>
    </location>
</feature>
<feature type="region of interest" description="Disordered" evidence="5">
    <location>
        <begin position="2359"/>
        <end position="2382"/>
    </location>
</feature>
<dbReference type="Pfam" id="PF00255">
    <property type="entry name" value="GSHPx"/>
    <property type="match status" value="1"/>
</dbReference>
<protein>
    <recommendedName>
        <fullName evidence="4">Glutathione peroxidase</fullName>
    </recommendedName>
</protein>
<dbReference type="InterPro" id="IPR036188">
    <property type="entry name" value="FAD/NAD-bd_sf"/>
</dbReference>
<dbReference type="SUPFAM" id="SSF52833">
    <property type="entry name" value="Thioredoxin-like"/>
    <property type="match status" value="1"/>
</dbReference>
<dbReference type="Gene3D" id="3.50.50.60">
    <property type="entry name" value="FAD/NAD(P)-binding domain"/>
    <property type="match status" value="1"/>
</dbReference>